<evidence type="ECO:0000256" key="6">
    <source>
        <dbReference type="ARBA" id="ARBA00022989"/>
    </source>
</evidence>
<evidence type="ECO:0008006" key="11">
    <source>
        <dbReference type="Google" id="ProtNLM"/>
    </source>
</evidence>
<dbReference type="GO" id="GO:0005886">
    <property type="term" value="C:plasma membrane"/>
    <property type="evidence" value="ECO:0007669"/>
    <property type="project" value="UniProtKB-SubCell"/>
</dbReference>
<feature type="transmembrane region" description="Helical" evidence="8">
    <location>
        <begin position="175"/>
        <end position="194"/>
    </location>
</feature>
<dbReference type="InterPro" id="IPR046513">
    <property type="entry name" value="DUF6691"/>
</dbReference>
<organism evidence="9 10">
    <name type="scientific">Talaromyces atroroseus</name>
    <dbReference type="NCBI Taxonomy" id="1441469"/>
    <lineage>
        <taxon>Eukaryota</taxon>
        <taxon>Fungi</taxon>
        <taxon>Dikarya</taxon>
        <taxon>Ascomycota</taxon>
        <taxon>Pezizomycotina</taxon>
        <taxon>Eurotiomycetes</taxon>
        <taxon>Eurotiomycetidae</taxon>
        <taxon>Eurotiales</taxon>
        <taxon>Trichocomaceae</taxon>
        <taxon>Talaromyces</taxon>
        <taxon>Talaromyces sect. Trachyspermi</taxon>
    </lineage>
</organism>
<reference evidence="9 10" key="1">
    <citation type="submission" date="2015-06" db="EMBL/GenBank/DDBJ databases">
        <title>Talaromyces atroroseus IBT 11181 draft genome.</title>
        <authorList>
            <person name="Rasmussen K.B."/>
            <person name="Rasmussen S."/>
            <person name="Petersen B."/>
            <person name="Sicheritz-Ponten T."/>
            <person name="Mortensen U.H."/>
            <person name="Thrane U."/>
        </authorList>
    </citation>
    <scope>NUCLEOTIDE SEQUENCE [LARGE SCALE GENOMIC DNA]</scope>
    <source>
        <strain evidence="9 10">IBT 11181</strain>
    </source>
</reference>
<dbReference type="OrthoDB" id="10254418at2759"/>
<dbReference type="EMBL" id="LFMY01000001">
    <property type="protein sequence ID" value="OKL64206.1"/>
    <property type="molecule type" value="Genomic_DNA"/>
</dbReference>
<feature type="transmembrane region" description="Helical" evidence="8">
    <location>
        <begin position="245"/>
        <end position="263"/>
    </location>
</feature>
<evidence type="ECO:0000256" key="5">
    <source>
        <dbReference type="ARBA" id="ARBA00022692"/>
    </source>
</evidence>
<dbReference type="InterPro" id="IPR007272">
    <property type="entry name" value="Sulf_transp_TsuA/YedE"/>
</dbReference>
<keyword evidence="7 8" id="KW-0472">Membrane</keyword>
<feature type="transmembrane region" description="Helical" evidence="8">
    <location>
        <begin position="206"/>
        <end position="225"/>
    </location>
</feature>
<keyword evidence="4" id="KW-0997">Cell inner membrane</keyword>
<evidence type="ECO:0000256" key="4">
    <source>
        <dbReference type="ARBA" id="ARBA00022519"/>
    </source>
</evidence>
<gene>
    <name evidence="9" type="ORF">UA08_00040</name>
</gene>
<feature type="transmembrane region" description="Helical" evidence="8">
    <location>
        <begin position="325"/>
        <end position="343"/>
    </location>
</feature>
<keyword evidence="3" id="KW-1003">Cell membrane</keyword>
<comment type="caution">
    <text evidence="9">The sequence shown here is derived from an EMBL/GenBank/DDBJ whole genome shotgun (WGS) entry which is preliminary data.</text>
</comment>
<feature type="transmembrane region" description="Helical" evidence="8">
    <location>
        <begin position="6"/>
        <end position="29"/>
    </location>
</feature>
<accession>A0A225B9Y9</accession>
<evidence type="ECO:0000256" key="1">
    <source>
        <dbReference type="ARBA" id="ARBA00004429"/>
    </source>
</evidence>
<keyword evidence="2" id="KW-0813">Transport</keyword>
<sequence length="344" mass="36384">MFTPVHTTIGALLLFSGSFGLLLHNGRVFGISSILRSCLLHPGSFKDENNFPIVAGLVSSPLLVKLVVPSLLPSYPQDFSPTTTPPASPWVSAATTVGLGVLTGWGTKNDQGCTSGHMLSGMSRLSPRSIIATAIFFTTGLLVANLAPSSTGHTLIPPCENGPCYYPIYPNAFEVAVMGTTCIASLLTTFVFGPKILTRSSNSRRLFAYLAGIQFGLGLLFSGMADPAKVIRFFSFAGNTADFDPSLALIILFAIGPSLYGYLTVEPGKPDVNGNVKAPTLADTWSLSQLTVADIDWRFVVGAMVFGLAWGLSGVCPGPAILRSVLQPVWGILWMSGYFLGGLI</sequence>
<feature type="transmembrane region" description="Helical" evidence="8">
    <location>
        <begin position="128"/>
        <end position="147"/>
    </location>
</feature>
<dbReference type="AlphaFoldDB" id="A0A225B9Y9"/>
<evidence type="ECO:0000313" key="10">
    <source>
        <dbReference type="Proteomes" id="UP000214365"/>
    </source>
</evidence>
<evidence type="ECO:0000256" key="3">
    <source>
        <dbReference type="ARBA" id="ARBA00022475"/>
    </source>
</evidence>
<feature type="transmembrane region" description="Helical" evidence="8">
    <location>
        <begin position="295"/>
        <end position="313"/>
    </location>
</feature>
<evidence type="ECO:0000256" key="8">
    <source>
        <dbReference type="SAM" id="Phobius"/>
    </source>
</evidence>
<keyword evidence="5 8" id="KW-0812">Transmembrane</keyword>
<proteinExistence type="predicted"/>
<evidence type="ECO:0000256" key="2">
    <source>
        <dbReference type="ARBA" id="ARBA00022448"/>
    </source>
</evidence>
<dbReference type="Pfam" id="PF04143">
    <property type="entry name" value="Sulf_transp"/>
    <property type="match status" value="1"/>
</dbReference>
<keyword evidence="10" id="KW-1185">Reference proteome</keyword>
<dbReference type="RefSeq" id="XP_020124327.1">
    <property type="nucleotide sequence ID" value="XM_020260213.1"/>
</dbReference>
<dbReference type="Pfam" id="PF20398">
    <property type="entry name" value="DUF6691"/>
    <property type="match status" value="1"/>
</dbReference>
<evidence type="ECO:0000313" key="9">
    <source>
        <dbReference type="EMBL" id="OKL64206.1"/>
    </source>
</evidence>
<keyword evidence="6 8" id="KW-1133">Transmembrane helix</keyword>
<evidence type="ECO:0000256" key="7">
    <source>
        <dbReference type="ARBA" id="ARBA00023136"/>
    </source>
</evidence>
<name>A0A225B9Y9_TALAT</name>
<dbReference type="Proteomes" id="UP000214365">
    <property type="component" value="Unassembled WGS sequence"/>
</dbReference>
<dbReference type="GeneID" id="30999795"/>
<dbReference type="PANTHER" id="PTHR30574:SF1">
    <property type="entry name" value="SULPHUR TRANSPORT DOMAIN-CONTAINING PROTEIN"/>
    <property type="match status" value="1"/>
</dbReference>
<protein>
    <recommendedName>
        <fullName evidence="11">Sulphur transport domain-containing protein</fullName>
    </recommendedName>
</protein>
<dbReference type="PANTHER" id="PTHR30574">
    <property type="entry name" value="INNER MEMBRANE PROTEIN YEDE"/>
    <property type="match status" value="1"/>
</dbReference>
<comment type="subcellular location">
    <subcellularLocation>
        <location evidence="1">Cell inner membrane</location>
        <topology evidence="1">Multi-pass membrane protein</topology>
    </subcellularLocation>
</comment>